<dbReference type="EMBL" id="CP001344">
    <property type="protein sequence ID" value="ACL44576.1"/>
    <property type="molecule type" value="Genomic_DNA"/>
</dbReference>
<dbReference type="HOGENOM" id="CLU_3403108_0_0_3"/>
<accession>B8HVC4</accession>
<dbReference type="AlphaFoldDB" id="B8HVC4"/>
<gene>
    <name evidence="1" type="ordered locus">Cyan7425_2215</name>
</gene>
<organism evidence="1">
    <name type="scientific">Cyanothece sp. (strain PCC 7425 / ATCC 29141)</name>
    <dbReference type="NCBI Taxonomy" id="395961"/>
    <lineage>
        <taxon>Bacteria</taxon>
        <taxon>Bacillati</taxon>
        <taxon>Cyanobacteriota</taxon>
        <taxon>Cyanophyceae</taxon>
        <taxon>Gomontiellales</taxon>
        <taxon>Cyanothecaceae</taxon>
        <taxon>Cyanothece</taxon>
    </lineage>
</organism>
<reference evidence="1" key="1">
    <citation type="submission" date="2009-01" db="EMBL/GenBank/DDBJ databases">
        <title>Complete sequence of chromosome Cyanothece sp. PCC 7425.</title>
        <authorList>
            <consortium name="US DOE Joint Genome Institute"/>
            <person name="Lucas S."/>
            <person name="Copeland A."/>
            <person name="Lapidus A."/>
            <person name="Glavina del Rio T."/>
            <person name="Dalin E."/>
            <person name="Tice H."/>
            <person name="Bruce D."/>
            <person name="Goodwin L."/>
            <person name="Pitluck S."/>
            <person name="Sims D."/>
            <person name="Meineke L."/>
            <person name="Brettin T."/>
            <person name="Detter J.C."/>
            <person name="Han C."/>
            <person name="Larimer F."/>
            <person name="Land M."/>
            <person name="Hauser L."/>
            <person name="Kyrpides N."/>
            <person name="Ovchinnikova G."/>
            <person name="Liberton M."/>
            <person name="Stoeckel J."/>
            <person name="Banerjee A."/>
            <person name="Singh A."/>
            <person name="Page L."/>
            <person name="Sato H."/>
            <person name="Zhao L."/>
            <person name="Sherman L."/>
            <person name="Pakrasi H."/>
            <person name="Richardson P."/>
        </authorList>
    </citation>
    <scope>NUCLEOTIDE SEQUENCE</scope>
    <source>
        <strain evidence="1">PCC 7425</strain>
    </source>
</reference>
<evidence type="ECO:0000313" key="1">
    <source>
        <dbReference type="EMBL" id="ACL44576.1"/>
    </source>
</evidence>
<sequence>MYAITYIYDLKDRIGSINADSLYFRSYYGA</sequence>
<dbReference type="KEGG" id="cyn:Cyan7425_2215"/>
<proteinExistence type="predicted"/>
<protein>
    <submittedName>
        <fullName evidence="1">Uncharacterized protein</fullName>
    </submittedName>
</protein>
<name>B8HVC4_CYAP4</name>